<gene>
    <name evidence="1" type="ORF">ANACOL_00832</name>
</gene>
<evidence type="ECO:0000313" key="1">
    <source>
        <dbReference type="EMBL" id="EDS12596.1"/>
    </source>
</evidence>
<reference evidence="1" key="2">
    <citation type="submission" date="2013-09" db="EMBL/GenBank/DDBJ databases">
        <title>Draft genome sequence of Anaerotruncus colihominis(DSM 17241).</title>
        <authorList>
            <person name="Sudarsanam P."/>
            <person name="Ley R."/>
            <person name="Guruge J."/>
            <person name="Turnbaugh P.J."/>
            <person name="Mahowald M."/>
            <person name="Liep D."/>
            <person name="Gordon J."/>
        </authorList>
    </citation>
    <scope>NUCLEOTIDE SEQUENCE</scope>
    <source>
        <strain evidence="1">DSM 17241</strain>
    </source>
</reference>
<comment type="caution">
    <text evidence="1">The sequence shown here is derived from an EMBL/GenBank/DDBJ whole genome shotgun (WGS) entry which is preliminary data.</text>
</comment>
<dbReference type="HOGENOM" id="CLU_2505518_0_0_9"/>
<evidence type="ECO:0000313" key="2">
    <source>
        <dbReference type="Proteomes" id="UP000003803"/>
    </source>
</evidence>
<reference evidence="1" key="1">
    <citation type="submission" date="2007-11" db="EMBL/GenBank/DDBJ databases">
        <authorList>
            <person name="Fulton L."/>
            <person name="Clifton S."/>
            <person name="Fulton B."/>
            <person name="Xu J."/>
            <person name="Minx P."/>
            <person name="Pepin K.H."/>
            <person name="Johnson M."/>
            <person name="Thiruvilangam P."/>
            <person name="Bhonagiri V."/>
            <person name="Nash W.E."/>
            <person name="Mardis E.R."/>
            <person name="Wilson R.K."/>
        </authorList>
    </citation>
    <scope>NUCLEOTIDE SEQUENCE [LARGE SCALE GENOMIC DNA]</scope>
    <source>
        <strain evidence="1">DSM 17241</strain>
    </source>
</reference>
<dbReference type="AlphaFoldDB" id="B0P7U3"/>
<organism evidence="1 2">
    <name type="scientific">Anaerotruncus colihominis DSM 17241</name>
    <dbReference type="NCBI Taxonomy" id="445972"/>
    <lineage>
        <taxon>Bacteria</taxon>
        <taxon>Bacillati</taxon>
        <taxon>Bacillota</taxon>
        <taxon>Clostridia</taxon>
        <taxon>Eubacteriales</taxon>
        <taxon>Oscillospiraceae</taxon>
        <taxon>Anaerotruncus</taxon>
    </lineage>
</organism>
<protein>
    <submittedName>
        <fullName evidence="1">Uncharacterized protein</fullName>
    </submittedName>
</protein>
<proteinExistence type="predicted"/>
<accession>B0P7U3</accession>
<keyword evidence="2" id="KW-1185">Reference proteome</keyword>
<name>B0P7U3_9FIRM</name>
<sequence>MDSRRAACALVGLPEDAGLLSGGAALCDPLGIGAAGSEITTGPLDDEQADKKSRIAQSGNTAKRFILKTSINRRSIHAEYMRPGA</sequence>
<dbReference type="Proteomes" id="UP000003803">
    <property type="component" value="Unassembled WGS sequence"/>
</dbReference>
<dbReference type="EMBL" id="ABGD02000006">
    <property type="protein sequence ID" value="EDS12596.1"/>
    <property type="molecule type" value="Genomic_DNA"/>
</dbReference>